<organism evidence="1 2">
    <name type="scientific">Pluteus cervinus</name>
    <dbReference type="NCBI Taxonomy" id="181527"/>
    <lineage>
        <taxon>Eukaryota</taxon>
        <taxon>Fungi</taxon>
        <taxon>Dikarya</taxon>
        <taxon>Basidiomycota</taxon>
        <taxon>Agaricomycotina</taxon>
        <taxon>Agaricomycetes</taxon>
        <taxon>Agaricomycetidae</taxon>
        <taxon>Agaricales</taxon>
        <taxon>Pluteineae</taxon>
        <taxon>Pluteaceae</taxon>
        <taxon>Pluteus</taxon>
    </lineage>
</organism>
<name>A0ACD3AV49_9AGAR</name>
<keyword evidence="2" id="KW-1185">Reference proteome</keyword>
<protein>
    <submittedName>
        <fullName evidence="1">Terpenoid synthase</fullName>
    </submittedName>
</protein>
<sequence>MRSLPRSYLLPDLLNVCPLKGGVNPHYKKAAAESRAWVDSFNLGIFHNNASAIIKRSSVELLACYTYPAVGYDEFRTCCDFLNLLFVVDEVSDDQSGLGARATGETFLRALRSPESSDDSVLARMTKEFRNRLSSQSKPNAIRRFLKHGESYILGVIREAELRERGEVLGVEDFQILRRENSAVRVCFDLAECMGGLDLPDEVFQDPAFSEIYFAAMDMVCWSNDVYSYNMEQAKGHTGNNIVTVLMKAYNVDLQAASNFVGIHFKDLMDRFLTSQANLRSFGPQTDAAIAAYIESIGYWVRGNLDWSFQTERYFGPAVAEVKKTRRVIVRRPKPSPPLSPERERVIITSRM</sequence>
<dbReference type="Proteomes" id="UP000308600">
    <property type="component" value="Unassembled WGS sequence"/>
</dbReference>
<evidence type="ECO:0000313" key="2">
    <source>
        <dbReference type="Proteomes" id="UP000308600"/>
    </source>
</evidence>
<proteinExistence type="predicted"/>
<reference evidence="1 2" key="1">
    <citation type="journal article" date="2019" name="Nat. Ecol. Evol.">
        <title>Megaphylogeny resolves global patterns of mushroom evolution.</title>
        <authorList>
            <person name="Varga T."/>
            <person name="Krizsan K."/>
            <person name="Foldi C."/>
            <person name="Dima B."/>
            <person name="Sanchez-Garcia M."/>
            <person name="Sanchez-Ramirez S."/>
            <person name="Szollosi G.J."/>
            <person name="Szarkandi J.G."/>
            <person name="Papp V."/>
            <person name="Albert L."/>
            <person name="Andreopoulos W."/>
            <person name="Angelini C."/>
            <person name="Antonin V."/>
            <person name="Barry K.W."/>
            <person name="Bougher N.L."/>
            <person name="Buchanan P."/>
            <person name="Buyck B."/>
            <person name="Bense V."/>
            <person name="Catcheside P."/>
            <person name="Chovatia M."/>
            <person name="Cooper J."/>
            <person name="Damon W."/>
            <person name="Desjardin D."/>
            <person name="Finy P."/>
            <person name="Geml J."/>
            <person name="Haridas S."/>
            <person name="Hughes K."/>
            <person name="Justo A."/>
            <person name="Karasinski D."/>
            <person name="Kautmanova I."/>
            <person name="Kiss B."/>
            <person name="Kocsube S."/>
            <person name="Kotiranta H."/>
            <person name="LaButti K.M."/>
            <person name="Lechner B.E."/>
            <person name="Liimatainen K."/>
            <person name="Lipzen A."/>
            <person name="Lukacs Z."/>
            <person name="Mihaltcheva S."/>
            <person name="Morgado L.N."/>
            <person name="Niskanen T."/>
            <person name="Noordeloos M.E."/>
            <person name="Ohm R.A."/>
            <person name="Ortiz-Santana B."/>
            <person name="Ovrebo C."/>
            <person name="Racz N."/>
            <person name="Riley R."/>
            <person name="Savchenko A."/>
            <person name="Shiryaev A."/>
            <person name="Soop K."/>
            <person name="Spirin V."/>
            <person name="Szebenyi C."/>
            <person name="Tomsovsky M."/>
            <person name="Tulloss R.E."/>
            <person name="Uehling J."/>
            <person name="Grigoriev I.V."/>
            <person name="Vagvolgyi C."/>
            <person name="Papp T."/>
            <person name="Martin F.M."/>
            <person name="Miettinen O."/>
            <person name="Hibbett D.S."/>
            <person name="Nagy L.G."/>
        </authorList>
    </citation>
    <scope>NUCLEOTIDE SEQUENCE [LARGE SCALE GENOMIC DNA]</scope>
    <source>
        <strain evidence="1 2">NL-1719</strain>
    </source>
</reference>
<gene>
    <name evidence="1" type="ORF">BDN72DRAFT_840391</name>
</gene>
<accession>A0ACD3AV49</accession>
<evidence type="ECO:0000313" key="1">
    <source>
        <dbReference type="EMBL" id="TFK69425.1"/>
    </source>
</evidence>
<dbReference type="EMBL" id="ML208331">
    <property type="protein sequence ID" value="TFK69425.1"/>
    <property type="molecule type" value="Genomic_DNA"/>
</dbReference>